<evidence type="ECO:0000256" key="2">
    <source>
        <dbReference type="SAM" id="MobiDB-lite"/>
    </source>
</evidence>
<dbReference type="AlphaFoldDB" id="A0A0G4IT42"/>
<accession>A0A0G4IT42</accession>
<feature type="compositionally biased region" description="Acidic residues" evidence="2">
    <location>
        <begin position="37"/>
        <end position="49"/>
    </location>
</feature>
<dbReference type="OrthoDB" id="195672at2759"/>
<dbReference type="GO" id="GO:0004735">
    <property type="term" value="F:pyrroline-5-carboxylate reductase activity"/>
    <property type="evidence" value="ECO:0007669"/>
    <property type="project" value="TreeGrafter"/>
</dbReference>
<dbReference type="EMBL" id="CDSF01000084">
    <property type="protein sequence ID" value="CEO98435.1"/>
    <property type="molecule type" value="Genomic_DNA"/>
</dbReference>
<feature type="region of interest" description="Disordered" evidence="2">
    <location>
        <begin position="28"/>
        <end position="51"/>
    </location>
</feature>
<evidence type="ECO:0000259" key="3">
    <source>
        <dbReference type="Pfam" id="PF03807"/>
    </source>
</evidence>
<dbReference type="InterPro" id="IPR036291">
    <property type="entry name" value="NAD(P)-bd_dom_sf"/>
</dbReference>
<name>A0A0G4IT42_PLABS</name>
<comment type="similarity">
    <text evidence="1">Belongs to the pyrroline-5-carboxylate reductase family.</text>
</comment>
<keyword evidence="5" id="KW-1185">Reference proteome</keyword>
<dbReference type="PANTHER" id="PTHR11645:SF58">
    <property type="entry name" value="NADP-DEPENDENT OXIDOREDUCTASE DOMAIN-CONTAINING PROTEIN 1"/>
    <property type="match status" value="1"/>
</dbReference>
<dbReference type="Gene3D" id="3.40.50.720">
    <property type="entry name" value="NAD(P)-binding Rossmann-like Domain"/>
    <property type="match status" value="1"/>
</dbReference>
<dbReference type="GO" id="GO:0055129">
    <property type="term" value="P:L-proline biosynthetic process"/>
    <property type="evidence" value="ECO:0007669"/>
    <property type="project" value="TreeGrafter"/>
</dbReference>
<feature type="domain" description="Pyrroline-5-carboxylate reductase catalytic N-terminal" evidence="3">
    <location>
        <begin position="131"/>
        <end position="206"/>
    </location>
</feature>
<evidence type="ECO:0000313" key="4">
    <source>
        <dbReference type="EMBL" id="CEO98435.1"/>
    </source>
</evidence>
<dbReference type="PANTHER" id="PTHR11645">
    <property type="entry name" value="PYRROLINE-5-CARBOXYLATE REDUCTASE"/>
    <property type="match status" value="1"/>
</dbReference>
<dbReference type="SUPFAM" id="SSF51735">
    <property type="entry name" value="NAD(P)-binding Rossmann-fold domains"/>
    <property type="match status" value="1"/>
</dbReference>
<evidence type="ECO:0000256" key="1">
    <source>
        <dbReference type="ARBA" id="ARBA00005525"/>
    </source>
</evidence>
<protein>
    <recommendedName>
        <fullName evidence="3">Pyrroline-5-carboxylate reductase catalytic N-terminal domain-containing protein</fullName>
    </recommendedName>
</protein>
<dbReference type="Pfam" id="PF03807">
    <property type="entry name" value="F420_oxidored"/>
    <property type="match status" value="1"/>
</dbReference>
<dbReference type="InterPro" id="IPR028939">
    <property type="entry name" value="P5C_Rdtase_cat_N"/>
</dbReference>
<evidence type="ECO:0000313" key="5">
    <source>
        <dbReference type="Proteomes" id="UP000039324"/>
    </source>
</evidence>
<dbReference type="Proteomes" id="UP000039324">
    <property type="component" value="Unassembled WGS sequence"/>
</dbReference>
<proteinExistence type="inferred from homology"/>
<organism evidence="4 5">
    <name type="scientific">Plasmodiophora brassicae</name>
    <name type="common">Clubroot disease agent</name>
    <dbReference type="NCBI Taxonomy" id="37360"/>
    <lineage>
        <taxon>Eukaryota</taxon>
        <taxon>Sar</taxon>
        <taxon>Rhizaria</taxon>
        <taxon>Endomyxa</taxon>
        <taxon>Phytomyxea</taxon>
        <taxon>Plasmodiophorida</taxon>
        <taxon>Plasmodiophoridae</taxon>
        <taxon>Plasmodiophora</taxon>
    </lineage>
</organism>
<reference evidence="4 5" key="1">
    <citation type="submission" date="2015-02" db="EMBL/GenBank/DDBJ databases">
        <authorList>
            <person name="Chooi Y.-H."/>
        </authorList>
    </citation>
    <scope>NUCLEOTIDE SEQUENCE [LARGE SCALE GENOMIC DNA]</scope>
    <source>
        <strain evidence="4">E3</strain>
    </source>
</reference>
<gene>
    <name evidence="4" type="ORF">PBRA_006549</name>
</gene>
<dbReference type="STRING" id="37360.A0A0G4IT42"/>
<sequence length="319" mass="34189">MEGAAGDDDDIIADLFLNLEAAAARPFPVPTRRPALDDDDDDVDADGDVDGMPAPVTVAKVEVTDVVGEEAPSAASDAKNDALRIDVDMFASNERIAKAFDLLMAFKSDMIRQCRQMALALLKHWAAPPLKIGLIGCGMMGGALLAALCDAGVPRRQIMVSTRRPDAVTVVPAVHNNAKVLSQCQLVFLCVLPHQVNTVARDCRRCLPGTAILYSMQASVPVAKLKRAFRSESIIAYRPVNDDPAAISTFANDVAVATRHVLPRVAHLDQERIDAYAYSFAGSCRAIRRALNRSRRSCRATASSVRANLVQPGDAGSSP</sequence>